<feature type="transmembrane region" description="Helical" evidence="15">
    <location>
        <begin position="113"/>
        <end position="136"/>
    </location>
</feature>
<dbReference type="PANTHER" id="PTHR43344:SF2">
    <property type="entry name" value="PHOSPHOSERINE PHOSPHATASE"/>
    <property type="match status" value="1"/>
</dbReference>
<dbReference type="SFLD" id="SFLDG01136">
    <property type="entry name" value="C1.6:_Phosphoserine_Phosphatas"/>
    <property type="match status" value="1"/>
</dbReference>
<comment type="cofactor">
    <cofactor evidence="1">
        <name>Mg(2+)</name>
        <dbReference type="ChEBI" id="CHEBI:18420"/>
    </cofactor>
</comment>
<evidence type="ECO:0000256" key="3">
    <source>
        <dbReference type="ARBA" id="ARBA00009184"/>
    </source>
</evidence>
<dbReference type="UniPathway" id="UPA00135">
    <property type="reaction ID" value="UER00198"/>
</dbReference>
<comment type="pathway">
    <text evidence="2">Amino-acid biosynthesis; L-serine biosynthesis; L-serine from 3-phospho-D-glycerate: step 3/3.</text>
</comment>
<dbReference type="Proteomes" id="UP000001953">
    <property type="component" value="Chromosome"/>
</dbReference>
<dbReference type="InterPro" id="IPR004469">
    <property type="entry name" value="PSP"/>
</dbReference>
<keyword evidence="8 16" id="KW-0378">Hydrolase</keyword>
<dbReference type="SFLD" id="SFLDF00029">
    <property type="entry name" value="phosphoserine_phosphatase"/>
    <property type="match status" value="1"/>
</dbReference>
<comment type="similarity">
    <text evidence="3">Belongs to the HAD-like hydrolase superfamily. SerB family.</text>
</comment>
<dbReference type="InterPro" id="IPR036412">
    <property type="entry name" value="HAD-like_sf"/>
</dbReference>
<evidence type="ECO:0000256" key="5">
    <source>
        <dbReference type="ARBA" id="ARBA00015196"/>
    </source>
</evidence>
<sequence>MQRLREARGDLPIDVVVQPQLDRRKKLFLADMDSTMIGQECIDELADFAGLRAQVAAITERAMHGEMQFETALRERVALLKGLPVTVVDEVLAKRITPTPGGRELVMTMRANGAYTCLISGGFTLFTTAVAAMIGFQENRGNTLLVEDGKLSGKAAEPIVGRETKLATLIELREAFDLDNLDTLAVGDGANDLGMIQQAGLGVAYHAKPAVAAAAAARIDYGDLTALLYAQGYRRDEFVGA</sequence>
<evidence type="ECO:0000256" key="9">
    <source>
        <dbReference type="ARBA" id="ARBA00022842"/>
    </source>
</evidence>
<accession>Q1QJU4</accession>
<gene>
    <name evidence="16" type="ordered locus">Nham_2724</name>
</gene>
<dbReference type="GO" id="GO:0000287">
    <property type="term" value="F:magnesium ion binding"/>
    <property type="evidence" value="ECO:0007669"/>
    <property type="project" value="TreeGrafter"/>
</dbReference>
<dbReference type="SFLD" id="SFLDG01137">
    <property type="entry name" value="C1.6.1:_Phosphoserine_Phosphat"/>
    <property type="match status" value="1"/>
</dbReference>
<proteinExistence type="inferred from homology"/>
<evidence type="ECO:0000313" key="17">
    <source>
        <dbReference type="Proteomes" id="UP000001953"/>
    </source>
</evidence>
<dbReference type="PANTHER" id="PTHR43344">
    <property type="entry name" value="PHOSPHOSERINE PHOSPHATASE"/>
    <property type="match status" value="1"/>
</dbReference>
<feature type="active site" description="Proton donor" evidence="14">
    <location>
        <position position="33"/>
    </location>
</feature>
<dbReference type="InterPro" id="IPR023214">
    <property type="entry name" value="HAD_sf"/>
</dbReference>
<protein>
    <recommendedName>
        <fullName evidence="5">Phosphoserine phosphatase</fullName>
        <ecNumber evidence="4">3.1.3.3</ecNumber>
    </recommendedName>
    <alternativeName>
        <fullName evidence="11">O-phosphoserine phosphohydrolase</fullName>
    </alternativeName>
</protein>
<evidence type="ECO:0000256" key="2">
    <source>
        <dbReference type="ARBA" id="ARBA00005135"/>
    </source>
</evidence>
<dbReference type="InterPro" id="IPR050582">
    <property type="entry name" value="HAD-like_SerB"/>
</dbReference>
<keyword evidence="15" id="KW-0812">Transmembrane</keyword>
<dbReference type="KEGG" id="nha:Nham_2724"/>
<dbReference type="STRING" id="323097.Nham_2724"/>
<feature type="active site" description="Nucleophile" evidence="14">
    <location>
        <position position="31"/>
    </location>
</feature>
<dbReference type="Gene3D" id="3.40.50.1000">
    <property type="entry name" value="HAD superfamily/HAD-like"/>
    <property type="match status" value="1"/>
</dbReference>
<keyword evidence="17" id="KW-1185">Reference proteome</keyword>
<evidence type="ECO:0000256" key="15">
    <source>
        <dbReference type="SAM" id="Phobius"/>
    </source>
</evidence>
<keyword evidence="6" id="KW-0028">Amino-acid biosynthesis</keyword>
<dbReference type="NCBIfam" id="TIGR00338">
    <property type="entry name" value="serB"/>
    <property type="match status" value="1"/>
</dbReference>
<keyword evidence="15" id="KW-1133">Transmembrane helix</keyword>
<dbReference type="Pfam" id="PF12710">
    <property type="entry name" value="HAD"/>
    <property type="match status" value="1"/>
</dbReference>
<evidence type="ECO:0000256" key="13">
    <source>
        <dbReference type="ARBA" id="ARBA00048523"/>
    </source>
</evidence>
<dbReference type="SUPFAM" id="SSF56784">
    <property type="entry name" value="HAD-like"/>
    <property type="match status" value="1"/>
</dbReference>
<dbReference type="EMBL" id="CP000319">
    <property type="protein sequence ID" value="ABE63503.1"/>
    <property type="molecule type" value="Genomic_DNA"/>
</dbReference>
<keyword evidence="7" id="KW-0479">Metal-binding</keyword>
<keyword evidence="10" id="KW-0718">Serine biosynthesis</keyword>
<evidence type="ECO:0000256" key="8">
    <source>
        <dbReference type="ARBA" id="ARBA00022801"/>
    </source>
</evidence>
<evidence type="ECO:0000256" key="10">
    <source>
        <dbReference type="ARBA" id="ARBA00023299"/>
    </source>
</evidence>
<dbReference type="GO" id="GO:0036424">
    <property type="term" value="F:L-phosphoserine phosphatase activity"/>
    <property type="evidence" value="ECO:0007669"/>
    <property type="project" value="InterPro"/>
</dbReference>
<evidence type="ECO:0000256" key="7">
    <source>
        <dbReference type="ARBA" id="ARBA00022723"/>
    </source>
</evidence>
<dbReference type="HOGENOM" id="CLU_036368_4_2_5"/>
<dbReference type="eggNOG" id="COG0560">
    <property type="taxonomic scope" value="Bacteria"/>
</dbReference>
<keyword evidence="15" id="KW-0472">Membrane</keyword>
<comment type="catalytic activity">
    <reaction evidence="12">
        <text>O-phospho-L-serine + H2O = L-serine + phosphate</text>
        <dbReference type="Rhea" id="RHEA:21208"/>
        <dbReference type="ChEBI" id="CHEBI:15377"/>
        <dbReference type="ChEBI" id="CHEBI:33384"/>
        <dbReference type="ChEBI" id="CHEBI:43474"/>
        <dbReference type="ChEBI" id="CHEBI:57524"/>
        <dbReference type="EC" id="3.1.3.3"/>
    </reaction>
</comment>
<dbReference type="AlphaFoldDB" id="Q1QJU4"/>
<dbReference type="GO" id="GO:0006564">
    <property type="term" value="P:L-serine biosynthetic process"/>
    <property type="evidence" value="ECO:0007669"/>
    <property type="project" value="UniProtKB-KW"/>
</dbReference>
<dbReference type="SFLD" id="SFLDS00003">
    <property type="entry name" value="Haloacid_Dehalogenase"/>
    <property type="match status" value="1"/>
</dbReference>
<dbReference type="EC" id="3.1.3.3" evidence="4"/>
<dbReference type="GO" id="GO:0005737">
    <property type="term" value="C:cytoplasm"/>
    <property type="evidence" value="ECO:0007669"/>
    <property type="project" value="TreeGrafter"/>
</dbReference>
<dbReference type="NCBIfam" id="TIGR01488">
    <property type="entry name" value="HAD-SF-IB"/>
    <property type="match status" value="1"/>
</dbReference>
<keyword evidence="9" id="KW-0460">Magnesium</keyword>
<evidence type="ECO:0000256" key="1">
    <source>
        <dbReference type="ARBA" id="ARBA00001946"/>
    </source>
</evidence>
<organism evidence="16 17">
    <name type="scientific">Nitrobacter hamburgensis (strain DSM 10229 / NCIMB 13809 / X14)</name>
    <dbReference type="NCBI Taxonomy" id="323097"/>
    <lineage>
        <taxon>Bacteria</taxon>
        <taxon>Pseudomonadati</taxon>
        <taxon>Pseudomonadota</taxon>
        <taxon>Alphaproteobacteria</taxon>
        <taxon>Hyphomicrobiales</taxon>
        <taxon>Nitrobacteraceae</taxon>
        <taxon>Nitrobacter</taxon>
    </lineage>
</organism>
<evidence type="ECO:0000313" key="16">
    <source>
        <dbReference type="EMBL" id="ABE63503.1"/>
    </source>
</evidence>
<evidence type="ECO:0000256" key="4">
    <source>
        <dbReference type="ARBA" id="ARBA00012640"/>
    </source>
</evidence>
<evidence type="ECO:0000256" key="12">
    <source>
        <dbReference type="ARBA" id="ARBA00048138"/>
    </source>
</evidence>
<evidence type="ECO:0000256" key="6">
    <source>
        <dbReference type="ARBA" id="ARBA00022605"/>
    </source>
</evidence>
<evidence type="ECO:0000256" key="11">
    <source>
        <dbReference type="ARBA" id="ARBA00031693"/>
    </source>
</evidence>
<comment type="catalytic activity">
    <reaction evidence="13">
        <text>O-phospho-D-serine + H2O = D-serine + phosphate</text>
        <dbReference type="Rhea" id="RHEA:24873"/>
        <dbReference type="ChEBI" id="CHEBI:15377"/>
        <dbReference type="ChEBI" id="CHEBI:35247"/>
        <dbReference type="ChEBI" id="CHEBI:43474"/>
        <dbReference type="ChEBI" id="CHEBI:58680"/>
        <dbReference type="EC" id="3.1.3.3"/>
    </reaction>
</comment>
<reference evidence="16 17" key="1">
    <citation type="submission" date="2006-03" db="EMBL/GenBank/DDBJ databases">
        <title>Complete sequence of chromosome of Nitrobacter hamburgensis X14.</title>
        <authorList>
            <consortium name="US DOE Joint Genome Institute"/>
            <person name="Copeland A."/>
            <person name="Lucas S."/>
            <person name="Lapidus A."/>
            <person name="Barry K."/>
            <person name="Detter J.C."/>
            <person name="Glavina del Rio T."/>
            <person name="Hammon N."/>
            <person name="Israni S."/>
            <person name="Dalin E."/>
            <person name="Tice H."/>
            <person name="Pitluck S."/>
            <person name="Chain P."/>
            <person name="Malfatti S."/>
            <person name="Shin M."/>
            <person name="Vergez L."/>
            <person name="Schmutz J."/>
            <person name="Larimer F."/>
            <person name="Land M."/>
            <person name="Hauser L."/>
            <person name="Kyrpides N."/>
            <person name="Ivanova N."/>
            <person name="Ward B."/>
            <person name="Arp D."/>
            <person name="Klotz M."/>
            <person name="Stein L."/>
            <person name="O'Mullan G."/>
            <person name="Starkenburg S."/>
            <person name="Sayavedra L."/>
            <person name="Poret-Peterson A.T."/>
            <person name="Gentry M.E."/>
            <person name="Bruce D."/>
            <person name="Richardson P."/>
        </authorList>
    </citation>
    <scope>NUCLEOTIDE SEQUENCE [LARGE SCALE GENOMIC DNA]</scope>
    <source>
        <strain evidence="17">DSM 10229 / NCIMB 13809 / X14</strain>
    </source>
</reference>
<evidence type="ECO:0000256" key="14">
    <source>
        <dbReference type="PIRSR" id="PIRSR604469-1"/>
    </source>
</evidence>
<name>Q1QJU4_NITHX</name>